<evidence type="ECO:0000256" key="6">
    <source>
        <dbReference type="SAM" id="MobiDB-lite"/>
    </source>
</evidence>
<dbReference type="InterPro" id="IPR011009">
    <property type="entry name" value="Kinase-like_dom_sf"/>
</dbReference>
<dbReference type="InterPro" id="IPR000719">
    <property type="entry name" value="Prot_kinase_dom"/>
</dbReference>
<keyword evidence="7" id="KW-1133">Transmembrane helix</keyword>
<dbReference type="GO" id="GO:0016301">
    <property type="term" value="F:kinase activity"/>
    <property type="evidence" value="ECO:0007669"/>
    <property type="project" value="UniProtKB-KW"/>
</dbReference>
<dbReference type="PANTHER" id="PTHR43289:SF34">
    <property type="entry name" value="SERINE_THREONINE-PROTEIN KINASE YBDM-RELATED"/>
    <property type="match status" value="1"/>
</dbReference>
<feature type="binding site" evidence="5">
    <location>
        <position position="60"/>
    </location>
    <ligand>
        <name>ATP</name>
        <dbReference type="ChEBI" id="CHEBI:30616"/>
    </ligand>
</feature>
<keyword evidence="7" id="KW-0812">Transmembrane</keyword>
<protein>
    <submittedName>
        <fullName evidence="9">Protein kinase</fullName>
    </submittedName>
</protein>
<dbReference type="RefSeq" id="WP_313867627.1">
    <property type="nucleotide sequence ID" value="NZ_CP132507.1"/>
</dbReference>
<evidence type="ECO:0000256" key="7">
    <source>
        <dbReference type="SAM" id="Phobius"/>
    </source>
</evidence>
<evidence type="ECO:0000259" key="8">
    <source>
        <dbReference type="PROSITE" id="PS50011"/>
    </source>
</evidence>
<keyword evidence="10" id="KW-1185">Reference proteome</keyword>
<dbReference type="Pfam" id="PF00069">
    <property type="entry name" value="Pkinase"/>
    <property type="match status" value="1"/>
</dbReference>
<dbReference type="Gene3D" id="1.10.510.10">
    <property type="entry name" value="Transferase(Phosphotransferase) domain 1"/>
    <property type="match status" value="1"/>
</dbReference>
<feature type="region of interest" description="Disordered" evidence="6">
    <location>
        <begin position="497"/>
        <end position="521"/>
    </location>
</feature>
<keyword evidence="2 5" id="KW-0547">Nucleotide-binding</keyword>
<keyword evidence="7" id="KW-0472">Membrane</keyword>
<feature type="domain" description="Protein kinase" evidence="8">
    <location>
        <begin position="31"/>
        <end position="312"/>
    </location>
</feature>
<dbReference type="Proteomes" id="UP001302257">
    <property type="component" value="Chromosome"/>
</dbReference>
<sequence length="570" mass="61768">MADITTPTSKPKATAAGHLDALAPGTRLAEFEVQGLLGVGGFGMVYRGYDHSLHRAVAIKEYMPTSLAGRDGNQAVTVKSAVDTGSFDSGLRSFMAEARLLARFDHPSLVKVYRFWEANNTAYMAMPLYEGITLKEARRRMSGPPPQAWLQSVLWSVLAGLKVLHDNSTLHRDVSPDNIFLQNVGPPVLLDLGAARRAILDTSHKHTAVLKVNYAPIEQYADAQDMQEGPWTDLYAVAAVMHGCICNEPPLPATFRAVRDRMPSFEQVTQTAQTHFNQTYSDSFVQAISHALAIEPTERTASVEAFAREIGMKSPPDLARFDWRKALGDSVTLAETGDDPSPITTELLTTQPASDFPDTVFQPSTYDHSKTVKTPSRADTAAKPRAVRGSAKVSKGMPLWLWLVPAVLLLALIAWWVRPTVPPSAVVMPPTPASTPEAVIPEPVKTPSVPADSLPVSKPTAPAVANVSKAPGSEAMGSAQRTVVPAKPVAQAPVAAFDKAVTSKPQPRTDAKPLEDKPAPAKDPVAICAEASILTRTMCVYRACQKPEFYHLPVCVADRQHWEEQNKARN</sequence>
<feature type="transmembrane region" description="Helical" evidence="7">
    <location>
        <begin position="399"/>
        <end position="417"/>
    </location>
</feature>
<feature type="region of interest" description="Disordered" evidence="6">
    <location>
        <begin position="438"/>
        <end position="458"/>
    </location>
</feature>
<evidence type="ECO:0000256" key="4">
    <source>
        <dbReference type="ARBA" id="ARBA00022840"/>
    </source>
</evidence>
<keyword evidence="4 5" id="KW-0067">ATP-binding</keyword>
<dbReference type="PROSITE" id="PS50011">
    <property type="entry name" value="PROTEIN_KINASE_DOM"/>
    <property type="match status" value="1"/>
</dbReference>
<reference evidence="9 10" key="1">
    <citation type="submission" date="2023-08" db="EMBL/GenBank/DDBJ databases">
        <title>Rhodoferax potami sp. nov. and Rhodoferax mekongensis sp. nov., isolated from the Mekong River in Thailand.</title>
        <authorList>
            <person name="Kitikhun S."/>
            <person name="Charoenyingcharoen P."/>
            <person name="Siriarchawattana P."/>
            <person name="Likhitrattanapisal S."/>
            <person name="Nilsakha T."/>
            <person name="Chanpet A."/>
            <person name="Rattanawaree P."/>
            <person name="Ingsriswang S."/>
        </authorList>
    </citation>
    <scope>NUCLEOTIDE SEQUENCE [LARGE SCALE GENOMIC DNA]</scope>
    <source>
        <strain evidence="9 10">TBRC 17307</strain>
    </source>
</reference>
<name>A0ABZ0B1A0_9BURK</name>
<dbReference type="PROSITE" id="PS00107">
    <property type="entry name" value="PROTEIN_KINASE_ATP"/>
    <property type="match status" value="1"/>
</dbReference>
<accession>A0ABZ0B1A0</accession>
<feature type="compositionally biased region" description="Basic and acidic residues" evidence="6">
    <location>
        <begin position="507"/>
        <end position="520"/>
    </location>
</feature>
<dbReference type="SUPFAM" id="SSF56112">
    <property type="entry name" value="Protein kinase-like (PK-like)"/>
    <property type="match status" value="1"/>
</dbReference>
<gene>
    <name evidence="9" type="ORF">RAN89_18240</name>
</gene>
<keyword evidence="1" id="KW-0808">Transferase</keyword>
<dbReference type="PANTHER" id="PTHR43289">
    <property type="entry name" value="MITOGEN-ACTIVATED PROTEIN KINASE KINASE KINASE 20-RELATED"/>
    <property type="match status" value="1"/>
</dbReference>
<evidence type="ECO:0000256" key="3">
    <source>
        <dbReference type="ARBA" id="ARBA00022777"/>
    </source>
</evidence>
<proteinExistence type="predicted"/>
<keyword evidence="3 9" id="KW-0418">Kinase</keyword>
<dbReference type="CDD" id="cd14014">
    <property type="entry name" value="STKc_PknB_like"/>
    <property type="match status" value="1"/>
</dbReference>
<evidence type="ECO:0000313" key="10">
    <source>
        <dbReference type="Proteomes" id="UP001302257"/>
    </source>
</evidence>
<evidence type="ECO:0000256" key="1">
    <source>
        <dbReference type="ARBA" id="ARBA00022679"/>
    </source>
</evidence>
<evidence type="ECO:0000256" key="2">
    <source>
        <dbReference type="ARBA" id="ARBA00022741"/>
    </source>
</evidence>
<dbReference type="InterPro" id="IPR017441">
    <property type="entry name" value="Protein_kinase_ATP_BS"/>
</dbReference>
<evidence type="ECO:0000313" key="9">
    <source>
        <dbReference type="EMBL" id="WNO04804.1"/>
    </source>
</evidence>
<evidence type="ECO:0000256" key="5">
    <source>
        <dbReference type="PROSITE-ProRule" id="PRU10141"/>
    </source>
</evidence>
<dbReference type="EMBL" id="CP132507">
    <property type="protein sequence ID" value="WNO04804.1"/>
    <property type="molecule type" value="Genomic_DNA"/>
</dbReference>
<organism evidence="9 10">
    <name type="scientific">Rhodoferax mekongensis</name>
    <dbReference type="NCBI Taxonomy" id="3068341"/>
    <lineage>
        <taxon>Bacteria</taxon>
        <taxon>Pseudomonadati</taxon>
        <taxon>Pseudomonadota</taxon>
        <taxon>Betaproteobacteria</taxon>
        <taxon>Burkholderiales</taxon>
        <taxon>Comamonadaceae</taxon>
        <taxon>Rhodoferax</taxon>
    </lineage>
</organism>
<feature type="region of interest" description="Disordered" evidence="6">
    <location>
        <begin position="361"/>
        <end position="383"/>
    </location>
</feature>